<name>A0A1W1BAR8_9ZZZZ</name>
<dbReference type="Pfam" id="PF00226">
    <property type="entry name" value="DnaJ"/>
    <property type="match status" value="1"/>
</dbReference>
<keyword evidence="1" id="KW-1133">Transmembrane helix</keyword>
<dbReference type="SMART" id="SM00271">
    <property type="entry name" value="DnaJ"/>
    <property type="match status" value="1"/>
</dbReference>
<dbReference type="PRINTS" id="PR00625">
    <property type="entry name" value="JDOMAIN"/>
</dbReference>
<sequence>MIISTYFLINSYFNFNKIDTITNIIEKEVVINNFLLQLSRERDLTSLYIASNYKNFSDILYKQRDVVDRELTQIEKNINVSLELSKIRGKIDSNSSKFRDIFFNGYGKLIQSSRFNNIAKAINLTQTTQNLYLISILNQINIAKESSGVERGFISYFMEKRDRMSEEDIEIWNRLKIKSNSFYTPHIIDKETENEILKISNSKLVKEILLNIEDISNNILIDSSSGKYKSDTSDWFTFQTQKITFLSKMQFIILIKLDSSVNREFRFRVLILAMAVVLWILIFISSIWYFYSLKEKEKEIPLILNGEDKHFEIFITVLTKIAYSTGRITKEERDVINYTINNFISIGKNQGMNSVELIKLKEQLNNSYMSAKRDVKSFLSDSSKLEDSTFDLKVIFLKQLISMASIENYSVRKKMMIYEIVEAIGFDKLSIQKYINDIIGKDISEVEDESPYDILGCSINDTDETIKNSYIKLIKEFHPDYIQGKGLNDEIIKFAEQKLKKLNNAYDEIKKARK</sequence>
<evidence type="ECO:0000259" key="2">
    <source>
        <dbReference type="PROSITE" id="PS50076"/>
    </source>
</evidence>
<accession>A0A1W1BAR8</accession>
<dbReference type="CDD" id="cd06257">
    <property type="entry name" value="DnaJ"/>
    <property type="match status" value="1"/>
</dbReference>
<dbReference type="InterPro" id="IPR001623">
    <property type="entry name" value="DnaJ_domain"/>
</dbReference>
<dbReference type="EMBL" id="FPHG01000002">
    <property type="protein sequence ID" value="SFV50691.1"/>
    <property type="molecule type" value="Genomic_DNA"/>
</dbReference>
<protein>
    <submittedName>
        <fullName evidence="3">DnaJ-like protein DjlA</fullName>
    </submittedName>
</protein>
<organism evidence="3">
    <name type="scientific">hydrothermal vent metagenome</name>
    <dbReference type="NCBI Taxonomy" id="652676"/>
    <lineage>
        <taxon>unclassified sequences</taxon>
        <taxon>metagenomes</taxon>
        <taxon>ecological metagenomes</taxon>
    </lineage>
</organism>
<dbReference type="Gene3D" id="1.10.3680.10">
    <property type="entry name" value="TerB-like"/>
    <property type="match status" value="1"/>
</dbReference>
<proteinExistence type="predicted"/>
<gene>
    <name evidence="3" type="ORF">MNB_SV-9-308</name>
</gene>
<reference evidence="3" key="1">
    <citation type="submission" date="2016-10" db="EMBL/GenBank/DDBJ databases">
        <authorList>
            <person name="de Groot N.N."/>
        </authorList>
    </citation>
    <scope>NUCLEOTIDE SEQUENCE</scope>
</reference>
<evidence type="ECO:0000256" key="1">
    <source>
        <dbReference type="SAM" id="Phobius"/>
    </source>
</evidence>
<dbReference type="Gene3D" id="1.10.287.110">
    <property type="entry name" value="DnaJ domain"/>
    <property type="match status" value="1"/>
</dbReference>
<keyword evidence="1" id="KW-0812">Transmembrane</keyword>
<dbReference type="InterPro" id="IPR013587">
    <property type="entry name" value="Nitrate/nitrite_sensing"/>
</dbReference>
<dbReference type="InterPro" id="IPR029024">
    <property type="entry name" value="TerB-like"/>
</dbReference>
<dbReference type="PROSITE" id="PS50076">
    <property type="entry name" value="DNAJ_2"/>
    <property type="match status" value="1"/>
</dbReference>
<dbReference type="SUPFAM" id="SSF46565">
    <property type="entry name" value="Chaperone J-domain"/>
    <property type="match status" value="1"/>
</dbReference>
<keyword evidence="1" id="KW-0472">Membrane</keyword>
<feature type="domain" description="J" evidence="2">
    <location>
        <begin position="450"/>
        <end position="514"/>
    </location>
</feature>
<dbReference type="InterPro" id="IPR036869">
    <property type="entry name" value="J_dom_sf"/>
</dbReference>
<evidence type="ECO:0000313" key="3">
    <source>
        <dbReference type="EMBL" id="SFV50691.1"/>
    </source>
</evidence>
<dbReference type="Pfam" id="PF08376">
    <property type="entry name" value="NIT"/>
    <property type="match status" value="1"/>
</dbReference>
<dbReference type="AlphaFoldDB" id="A0A1W1BAR8"/>
<feature type="transmembrane region" description="Helical" evidence="1">
    <location>
        <begin position="269"/>
        <end position="291"/>
    </location>
</feature>